<feature type="non-terminal residue" evidence="2">
    <location>
        <position position="190"/>
    </location>
</feature>
<dbReference type="Pfam" id="PF13414">
    <property type="entry name" value="TPR_11"/>
    <property type="match status" value="1"/>
</dbReference>
<dbReference type="SUPFAM" id="SSF48452">
    <property type="entry name" value="TPR-like"/>
    <property type="match status" value="1"/>
</dbReference>
<dbReference type="AlphaFoldDB" id="X1B1Y7"/>
<feature type="transmembrane region" description="Helical" evidence="1">
    <location>
        <begin position="71"/>
        <end position="89"/>
    </location>
</feature>
<keyword evidence="1" id="KW-0472">Membrane</keyword>
<evidence type="ECO:0000313" key="2">
    <source>
        <dbReference type="EMBL" id="GAG89779.1"/>
    </source>
</evidence>
<dbReference type="SMART" id="SM00028">
    <property type="entry name" value="TPR"/>
    <property type="match status" value="2"/>
</dbReference>
<dbReference type="EMBL" id="BART01010640">
    <property type="protein sequence ID" value="GAG89779.1"/>
    <property type="molecule type" value="Genomic_DNA"/>
</dbReference>
<evidence type="ECO:0000256" key="1">
    <source>
        <dbReference type="SAM" id="Phobius"/>
    </source>
</evidence>
<dbReference type="InterPro" id="IPR019734">
    <property type="entry name" value="TPR_rpt"/>
</dbReference>
<sequence>MQNNLGMALNRQKKTDQAMRHLNKALEINPMLAKAYNNRGLLYYGKGLYDRAIPSDERWSLTIKANLPVQVVTWVLFLVVGFVFLREIILADQFRGRPGRREKNRRAGELMALSLWQAFAIVMFFSITVGRIMAAEDRGSIELDEIIGLSKWVSNLIPTEVYLGNWFLEPADGRAAAAFWVFPRAIVSWT</sequence>
<comment type="caution">
    <text evidence="2">The sequence shown here is derived from an EMBL/GenBank/DDBJ whole genome shotgun (WGS) entry which is preliminary data.</text>
</comment>
<gene>
    <name evidence="2" type="ORF">S01H4_23042</name>
</gene>
<feature type="transmembrane region" description="Helical" evidence="1">
    <location>
        <begin position="110"/>
        <end position="134"/>
    </location>
</feature>
<name>X1B1Y7_9ZZZZ</name>
<dbReference type="Gene3D" id="1.25.40.10">
    <property type="entry name" value="Tetratricopeptide repeat domain"/>
    <property type="match status" value="1"/>
</dbReference>
<protein>
    <submittedName>
        <fullName evidence="2">Uncharacterized protein</fullName>
    </submittedName>
</protein>
<proteinExistence type="predicted"/>
<keyword evidence="1" id="KW-0812">Transmembrane</keyword>
<keyword evidence="1" id="KW-1133">Transmembrane helix</keyword>
<reference evidence="2" key="1">
    <citation type="journal article" date="2014" name="Front. Microbiol.">
        <title>High frequency of phylogenetically diverse reductive dehalogenase-homologous genes in deep subseafloor sedimentary metagenomes.</title>
        <authorList>
            <person name="Kawai M."/>
            <person name="Futagami T."/>
            <person name="Toyoda A."/>
            <person name="Takaki Y."/>
            <person name="Nishi S."/>
            <person name="Hori S."/>
            <person name="Arai W."/>
            <person name="Tsubouchi T."/>
            <person name="Morono Y."/>
            <person name="Uchiyama I."/>
            <person name="Ito T."/>
            <person name="Fujiyama A."/>
            <person name="Inagaki F."/>
            <person name="Takami H."/>
        </authorList>
    </citation>
    <scope>NUCLEOTIDE SEQUENCE</scope>
    <source>
        <strain evidence="2">Expedition CK06-06</strain>
    </source>
</reference>
<dbReference type="InterPro" id="IPR011990">
    <property type="entry name" value="TPR-like_helical_dom_sf"/>
</dbReference>
<organism evidence="2">
    <name type="scientific">marine sediment metagenome</name>
    <dbReference type="NCBI Taxonomy" id="412755"/>
    <lineage>
        <taxon>unclassified sequences</taxon>
        <taxon>metagenomes</taxon>
        <taxon>ecological metagenomes</taxon>
    </lineage>
</organism>
<accession>X1B1Y7</accession>